<proteinExistence type="predicted"/>
<keyword evidence="2" id="KW-1185">Reference proteome</keyword>
<evidence type="ECO:0008006" key="3">
    <source>
        <dbReference type="Google" id="ProtNLM"/>
    </source>
</evidence>
<evidence type="ECO:0000313" key="1">
    <source>
        <dbReference type="EMBL" id="MEW1973905.1"/>
    </source>
</evidence>
<evidence type="ECO:0000313" key="2">
    <source>
        <dbReference type="Proteomes" id="UP001553715"/>
    </source>
</evidence>
<dbReference type="RefSeq" id="WP_276315049.1">
    <property type="nucleotide sequence ID" value="NZ_JAJVKR010000011.1"/>
</dbReference>
<reference evidence="1 2" key="1">
    <citation type="submission" date="2024-06" db="EMBL/GenBank/DDBJ databases">
        <title>The Natural Products Discovery Center: Release of the First 8490 Sequenced Strains for Exploring Actinobacteria Biosynthetic Diversity.</title>
        <authorList>
            <person name="Kalkreuter E."/>
            <person name="Kautsar S.A."/>
            <person name="Yang D."/>
            <person name="Bader C.D."/>
            <person name="Teijaro C.N."/>
            <person name="Fluegel L."/>
            <person name="Davis C.M."/>
            <person name="Simpson J.R."/>
            <person name="Lauterbach L."/>
            <person name="Steele A.D."/>
            <person name="Gui C."/>
            <person name="Meng S."/>
            <person name="Li G."/>
            <person name="Viehrig K."/>
            <person name="Ye F."/>
            <person name="Su P."/>
            <person name="Kiefer A.F."/>
            <person name="Nichols A."/>
            <person name="Cepeda A.J."/>
            <person name="Yan W."/>
            <person name="Fan B."/>
            <person name="Jiang Y."/>
            <person name="Adhikari A."/>
            <person name="Zheng C.-J."/>
            <person name="Schuster L."/>
            <person name="Cowan T.M."/>
            <person name="Smanski M.J."/>
            <person name="Chevrette M.G."/>
            <person name="De Carvalho L.P.S."/>
            <person name="Shen B."/>
        </authorList>
    </citation>
    <scope>NUCLEOTIDE SEQUENCE [LARGE SCALE GENOMIC DNA]</scope>
    <source>
        <strain evidence="1 2">NPDC077434</strain>
    </source>
</reference>
<comment type="caution">
    <text evidence="1">The sequence shown here is derived from an EMBL/GenBank/DDBJ whole genome shotgun (WGS) entry which is preliminary data.</text>
</comment>
<organism evidence="1 2">
    <name type="scientific">Microbacterium profundi</name>
    <dbReference type="NCBI Taxonomy" id="450380"/>
    <lineage>
        <taxon>Bacteria</taxon>
        <taxon>Bacillati</taxon>
        <taxon>Actinomycetota</taxon>
        <taxon>Actinomycetes</taxon>
        <taxon>Micrococcales</taxon>
        <taxon>Microbacteriaceae</taxon>
        <taxon>Microbacterium</taxon>
    </lineage>
</organism>
<sequence>MSMKLCASSAMMVLAVTHDVAEFTAVDDVLELQDGRVLRRS</sequence>
<gene>
    <name evidence="1" type="ORF">AB0301_02295</name>
</gene>
<name>A0ABV3LDD3_9MICO</name>
<dbReference type="Proteomes" id="UP001553715">
    <property type="component" value="Unassembled WGS sequence"/>
</dbReference>
<protein>
    <recommendedName>
        <fullName evidence="3">ABC transporter ATP-binding protein</fullName>
    </recommendedName>
</protein>
<accession>A0ABV3LDD3</accession>
<dbReference type="EMBL" id="JBFBMH010000002">
    <property type="protein sequence ID" value="MEW1973905.1"/>
    <property type="molecule type" value="Genomic_DNA"/>
</dbReference>